<evidence type="ECO:0000313" key="2">
    <source>
        <dbReference type="Proteomes" id="UP000801492"/>
    </source>
</evidence>
<accession>A0A8K0DKN3</accession>
<sequence length="142" mass="15923">MLRACPIDNDPKKLGHQFLLSSISKKTPLFTVPLNDHQLLEKLVTEEDLDQFVKQQHNNTSTSEDLPAAELIKNNVSTSEELPAAEFINNNALTSEDSASTANIEYLYFATLPERYCCLLVLATLAKGKPFKDNKTLEQQEL</sequence>
<proteinExistence type="predicted"/>
<dbReference type="EMBL" id="VTPC01000615">
    <property type="protein sequence ID" value="KAF2905032.1"/>
    <property type="molecule type" value="Genomic_DNA"/>
</dbReference>
<protein>
    <submittedName>
        <fullName evidence="1">Uncharacterized protein</fullName>
    </submittedName>
</protein>
<dbReference type="Proteomes" id="UP000801492">
    <property type="component" value="Unassembled WGS sequence"/>
</dbReference>
<comment type="caution">
    <text evidence="1">The sequence shown here is derived from an EMBL/GenBank/DDBJ whole genome shotgun (WGS) entry which is preliminary data.</text>
</comment>
<name>A0A8K0DKN3_IGNLU</name>
<dbReference type="OrthoDB" id="421075at2759"/>
<reference evidence="1" key="1">
    <citation type="submission" date="2019-08" db="EMBL/GenBank/DDBJ databases">
        <title>The genome of the North American firefly Photinus pyralis.</title>
        <authorList>
            <consortium name="Photinus pyralis genome working group"/>
            <person name="Fallon T.R."/>
            <person name="Sander Lower S.E."/>
            <person name="Weng J.-K."/>
        </authorList>
    </citation>
    <scope>NUCLEOTIDE SEQUENCE</scope>
    <source>
        <strain evidence="1">TRF0915ILg1</strain>
        <tissue evidence="1">Whole body</tissue>
    </source>
</reference>
<dbReference type="AlphaFoldDB" id="A0A8K0DKN3"/>
<keyword evidence="2" id="KW-1185">Reference proteome</keyword>
<evidence type="ECO:0000313" key="1">
    <source>
        <dbReference type="EMBL" id="KAF2905032.1"/>
    </source>
</evidence>
<organism evidence="1 2">
    <name type="scientific">Ignelater luminosus</name>
    <name type="common">Cucubano</name>
    <name type="synonym">Pyrophorus luminosus</name>
    <dbReference type="NCBI Taxonomy" id="2038154"/>
    <lineage>
        <taxon>Eukaryota</taxon>
        <taxon>Metazoa</taxon>
        <taxon>Ecdysozoa</taxon>
        <taxon>Arthropoda</taxon>
        <taxon>Hexapoda</taxon>
        <taxon>Insecta</taxon>
        <taxon>Pterygota</taxon>
        <taxon>Neoptera</taxon>
        <taxon>Endopterygota</taxon>
        <taxon>Coleoptera</taxon>
        <taxon>Polyphaga</taxon>
        <taxon>Elateriformia</taxon>
        <taxon>Elateroidea</taxon>
        <taxon>Elateridae</taxon>
        <taxon>Agrypninae</taxon>
        <taxon>Pyrophorini</taxon>
        <taxon>Ignelater</taxon>
    </lineage>
</organism>
<gene>
    <name evidence="1" type="ORF">ILUMI_01144</name>
</gene>